<proteinExistence type="predicted"/>
<organism evidence="1 2">
    <name type="scientific">Tetrabaena socialis</name>
    <dbReference type="NCBI Taxonomy" id="47790"/>
    <lineage>
        <taxon>Eukaryota</taxon>
        <taxon>Viridiplantae</taxon>
        <taxon>Chlorophyta</taxon>
        <taxon>core chlorophytes</taxon>
        <taxon>Chlorophyceae</taxon>
        <taxon>CS clade</taxon>
        <taxon>Chlamydomonadales</taxon>
        <taxon>Tetrabaenaceae</taxon>
        <taxon>Tetrabaena</taxon>
    </lineage>
</organism>
<evidence type="ECO:0000313" key="2">
    <source>
        <dbReference type="Proteomes" id="UP000236333"/>
    </source>
</evidence>
<gene>
    <name evidence="1" type="ORF">TSOC_008975</name>
</gene>
<dbReference type="Proteomes" id="UP000236333">
    <property type="component" value="Unassembled WGS sequence"/>
</dbReference>
<evidence type="ECO:0000313" key="1">
    <source>
        <dbReference type="EMBL" id="PNH04917.1"/>
    </source>
</evidence>
<comment type="caution">
    <text evidence="1">The sequence shown here is derived from an EMBL/GenBank/DDBJ whole genome shotgun (WGS) entry which is preliminary data.</text>
</comment>
<dbReference type="EMBL" id="PGGS01000350">
    <property type="protein sequence ID" value="PNH04917.1"/>
    <property type="molecule type" value="Genomic_DNA"/>
</dbReference>
<protein>
    <submittedName>
        <fullName evidence="1">Uncharacterized protein</fullName>
    </submittedName>
</protein>
<reference evidence="1 2" key="1">
    <citation type="journal article" date="2017" name="Mol. Biol. Evol.">
        <title>The 4-celled Tetrabaena socialis nuclear genome reveals the essential components for genetic control of cell number at the origin of multicellularity in the volvocine lineage.</title>
        <authorList>
            <person name="Featherston J."/>
            <person name="Arakaki Y."/>
            <person name="Hanschen E.R."/>
            <person name="Ferris P.J."/>
            <person name="Michod R.E."/>
            <person name="Olson B.J.S.C."/>
            <person name="Nozaki H."/>
            <person name="Durand P.M."/>
        </authorList>
    </citation>
    <scope>NUCLEOTIDE SEQUENCE [LARGE SCALE GENOMIC DNA]</scope>
    <source>
        <strain evidence="1 2">NIES-571</strain>
    </source>
</reference>
<dbReference type="AlphaFoldDB" id="A0A2J7ZXD0"/>
<name>A0A2J7ZXD0_9CHLO</name>
<accession>A0A2J7ZXD0</accession>
<keyword evidence="2" id="KW-1185">Reference proteome</keyword>
<sequence>MEPATSKLFCAARAVWHRCRGRRAPGTEGRSSNKPASLSGLRAYFLSSTMLSAELLAEEEGPPASALPTLRRLLSAVRVWTSVSGAMLE</sequence>